<dbReference type="AlphaFoldDB" id="A0A4P6EYU4"/>
<dbReference type="EMBL" id="CP035492">
    <property type="protein sequence ID" value="QAY65857.1"/>
    <property type="molecule type" value="Genomic_DNA"/>
</dbReference>
<dbReference type="RefSeq" id="WP_129438823.1">
    <property type="nucleotide sequence ID" value="NZ_CP035492.1"/>
</dbReference>
<evidence type="ECO:0000313" key="2">
    <source>
        <dbReference type="EMBL" id="QAY65857.1"/>
    </source>
</evidence>
<gene>
    <name evidence="2" type="ORF">ET464_05140</name>
</gene>
<name>A0A4P6EYU4_9BACL</name>
<protein>
    <submittedName>
        <fullName evidence="2">Uncharacterized protein</fullName>
    </submittedName>
</protein>
<dbReference type="Proteomes" id="UP000293568">
    <property type="component" value="Chromosome"/>
</dbReference>
<sequence>MTAVLLLIMLIVLIAEAAECRLLVKAKAFREMAFSAGLFSIGFVLLLLLQLHVPLPSPLLAIMRVIGPFGQMISNLLR</sequence>
<keyword evidence="1" id="KW-1133">Transmembrane helix</keyword>
<dbReference type="KEGG" id="pprt:ET464_05140"/>
<organism evidence="2 3">
    <name type="scientific">Paenibacillus protaetiae</name>
    <dbReference type="NCBI Taxonomy" id="2509456"/>
    <lineage>
        <taxon>Bacteria</taxon>
        <taxon>Bacillati</taxon>
        <taxon>Bacillota</taxon>
        <taxon>Bacilli</taxon>
        <taxon>Bacillales</taxon>
        <taxon>Paenibacillaceae</taxon>
        <taxon>Paenibacillus</taxon>
    </lineage>
</organism>
<keyword evidence="1" id="KW-0472">Membrane</keyword>
<reference evidence="2 3" key="1">
    <citation type="submission" date="2019-01" db="EMBL/GenBank/DDBJ databases">
        <title>Genome sequencing of strain FW100M-2.</title>
        <authorList>
            <person name="Heo J."/>
            <person name="Kim S.-J."/>
            <person name="Kim J.-S."/>
            <person name="Hong S.-B."/>
            <person name="Kwon S.-W."/>
        </authorList>
    </citation>
    <scope>NUCLEOTIDE SEQUENCE [LARGE SCALE GENOMIC DNA]</scope>
    <source>
        <strain evidence="2 3">FW100M-2</strain>
    </source>
</reference>
<evidence type="ECO:0000256" key="1">
    <source>
        <dbReference type="SAM" id="Phobius"/>
    </source>
</evidence>
<keyword evidence="1" id="KW-0812">Transmembrane</keyword>
<keyword evidence="3" id="KW-1185">Reference proteome</keyword>
<accession>A0A4P6EYU4</accession>
<proteinExistence type="predicted"/>
<evidence type="ECO:0000313" key="3">
    <source>
        <dbReference type="Proteomes" id="UP000293568"/>
    </source>
</evidence>
<feature type="transmembrane region" description="Helical" evidence="1">
    <location>
        <begin position="33"/>
        <end position="55"/>
    </location>
</feature>